<organism evidence="1 2">
    <name type="scientific">Lipomyces kononenkoae</name>
    <name type="common">Yeast</name>
    <dbReference type="NCBI Taxonomy" id="34357"/>
    <lineage>
        <taxon>Eukaryota</taxon>
        <taxon>Fungi</taxon>
        <taxon>Dikarya</taxon>
        <taxon>Ascomycota</taxon>
        <taxon>Saccharomycotina</taxon>
        <taxon>Lipomycetes</taxon>
        <taxon>Lipomycetales</taxon>
        <taxon>Lipomycetaceae</taxon>
        <taxon>Lipomyces</taxon>
    </lineage>
</organism>
<gene>
    <name evidence="1" type="ORF">V1525DRAFT_240098</name>
</gene>
<accession>A0ACC3SXE3</accession>
<evidence type="ECO:0000313" key="1">
    <source>
        <dbReference type="EMBL" id="KAK9235955.1"/>
    </source>
</evidence>
<sequence>MPSSVSETPTKRKATPEVTSNHFSSGDCESIDNSALISDRDAHKTCYLLERSGKATKKAKTNHAFISLDQSIPESDVHVVDRWTLYTNTIDTIQTKIENLLNDADESTLQRVWKYVTSTRDYDEDAYTQLPVGLVLAGSNISSHTRLFANMSHHIEQQEGKKFATVVLALREASSLREALRKIISQLVGQRKADDEDEITAPMNTASQGDQTDKRLSYDLDLLVDWFVKQESVEKIVVIIEDADGSDSNVLTEVIRMLFVYRNRLPFVLLLGIATNLPIFNTKIPKRTMRMIDFQSFDILRTDDGLTRLVDDVLLSSSTKLLVGPALFRSLLKRYNNHTKNLETFTWAIQYAYMAHFFANPLSIIIESPKSSVMSKDHIIALRTVPSFKSYINDCISKEDCNTKHIRGLLTDPSSLIAFLRSCQEEFFEFLSRQSDCLKLLDVLQDASSIYGSTIGKRTRAELYADAISGELRGSSFVRELVLFISKMSSATVDNLSRLIDQIFEKNAIVRKMKDGWNIGTMNGKANHLKLISNISKSIQGFLHANLRSYTDIVFHELFVFDAVSLCENAFAPKYRASIEKALMEPSFYLGHQGGFEKPFLSMAHALYRESGTLINVYDYWRALSQSLRSSDIETMDPGGSSALNEYEIGCESSPLTLSESQTVAVFYKVISELKYLGFVKETSSRRSGNKNAVAVLQKQVWDGL</sequence>
<protein>
    <submittedName>
        <fullName evidence="1">Origin recognition complex subunit 3 N-terminus-domain-containing protein</fullName>
    </submittedName>
</protein>
<dbReference type="Proteomes" id="UP001433508">
    <property type="component" value="Unassembled WGS sequence"/>
</dbReference>
<comment type="caution">
    <text evidence="1">The sequence shown here is derived from an EMBL/GenBank/DDBJ whole genome shotgun (WGS) entry which is preliminary data.</text>
</comment>
<proteinExistence type="predicted"/>
<name>A0ACC3SXE3_LIPKO</name>
<dbReference type="EMBL" id="MU971400">
    <property type="protein sequence ID" value="KAK9235955.1"/>
    <property type="molecule type" value="Genomic_DNA"/>
</dbReference>
<keyword evidence="2" id="KW-1185">Reference proteome</keyword>
<evidence type="ECO:0000313" key="2">
    <source>
        <dbReference type="Proteomes" id="UP001433508"/>
    </source>
</evidence>
<reference evidence="2" key="1">
    <citation type="journal article" date="2024" name="Front. Bioeng. Biotechnol.">
        <title>Genome-scale model development and genomic sequencing of the oleaginous clade Lipomyces.</title>
        <authorList>
            <person name="Czajka J.J."/>
            <person name="Han Y."/>
            <person name="Kim J."/>
            <person name="Mondo S.J."/>
            <person name="Hofstad B.A."/>
            <person name="Robles A."/>
            <person name="Haridas S."/>
            <person name="Riley R."/>
            <person name="LaButti K."/>
            <person name="Pangilinan J."/>
            <person name="Andreopoulos W."/>
            <person name="Lipzen A."/>
            <person name="Yan J."/>
            <person name="Wang M."/>
            <person name="Ng V."/>
            <person name="Grigoriev I.V."/>
            <person name="Spatafora J.W."/>
            <person name="Magnuson J.K."/>
            <person name="Baker S.E."/>
            <person name="Pomraning K.R."/>
        </authorList>
    </citation>
    <scope>NUCLEOTIDE SEQUENCE [LARGE SCALE GENOMIC DNA]</scope>
    <source>
        <strain evidence="2">CBS 7786</strain>
    </source>
</reference>